<gene>
    <name evidence="8" type="ORF">ACFSM5_09225</name>
</gene>
<evidence type="ECO:0000256" key="4">
    <source>
        <dbReference type="ARBA" id="ARBA00022692"/>
    </source>
</evidence>
<name>A0ABW5DUY6_9PROT</name>
<keyword evidence="5 7" id="KW-1133">Transmembrane helix</keyword>
<evidence type="ECO:0000256" key="3">
    <source>
        <dbReference type="ARBA" id="ARBA00022475"/>
    </source>
</evidence>
<evidence type="ECO:0000256" key="7">
    <source>
        <dbReference type="RuleBase" id="RU362048"/>
    </source>
</evidence>
<comment type="caution">
    <text evidence="8">The sequence shown here is derived from an EMBL/GenBank/DDBJ whole genome shotgun (WGS) entry which is preliminary data.</text>
</comment>
<feature type="transmembrane region" description="Helical" evidence="7">
    <location>
        <begin position="71"/>
        <end position="90"/>
    </location>
</feature>
<feature type="transmembrane region" description="Helical" evidence="7">
    <location>
        <begin position="6"/>
        <end position="28"/>
    </location>
</feature>
<comment type="subcellular location">
    <subcellularLocation>
        <location evidence="1 7">Cell membrane</location>
        <topology evidence="1 7">Multi-pass membrane protein</topology>
    </subcellularLocation>
</comment>
<protein>
    <recommendedName>
        <fullName evidence="7">UPF0056 membrane protein</fullName>
    </recommendedName>
</protein>
<evidence type="ECO:0000313" key="9">
    <source>
        <dbReference type="Proteomes" id="UP001597295"/>
    </source>
</evidence>
<dbReference type="PANTHER" id="PTHR33508">
    <property type="entry name" value="UPF0056 MEMBRANE PROTEIN YHCE"/>
    <property type="match status" value="1"/>
</dbReference>
<proteinExistence type="inferred from homology"/>
<keyword evidence="9" id="KW-1185">Reference proteome</keyword>
<dbReference type="InterPro" id="IPR002771">
    <property type="entry name" value="Multi_antbiot-R_MarC"/>
</dbReference>
<keyword evidence="6 7" id="KW-0472">Membrane</keyword>
<dbReference type="Proteomes" id="UP001597295">
    <property type="component" value="Unassembled WGS sequence"/>
</dbReference>
<accession>A0ABW5DUY6</accession>
<dbReference type="EMBL" id="JBHUIP010000009">
    <property type="protein sequence ID" value="MFD2263065.1"/>
    <property type="molecule type" value="Genomic_DNA"/>
</dbReference>
<dbReference type="NCBIfam" id="TIGR00427">
    <property type="entry name" value="NAAT family transporter"/>
    <property type="match status" value="1"/>
</dbReference>
<evidence type="ECO:0000256" key="1">
    <source>
        <dbReference type="ARBA" id="ARBA00004651"/>
    </source>
</evidence>
<feature type="transmembrane region" description="Helical" evidence="7">
    <location>
        <begin position="142"/>
        <end position="160"/>
    </location>
</feature>
<organism evidence="8 9">
    <name type="scientific">Lacibacterium aquatile</name>
    <dbReference type="NCBI Taxonomy" id="1168082"/>
    <lineage>
        <taxon>Bacteria</taxon>
        <taxon>Pseudomonadati</taxon>
        <taxon>Pseudomonadota</taxon>
        <taxon>Alphaproteobacteria</taxon>
        <taxon>Rhodospirillales</taxon>
        <taxon>Rhodospirillaceae</taxon>
    </lineage>
</organism>
<reference evidence="9" key="1">
    <citation type="journal article" date="2019" name="Int. J. Syst. Evol. Microbiol.">
        <title>The Global Catalogue of Microorganisms (GCM) 10K type strain sequencing project: providing services to taxonomists for standard genome sequencing and annotation.</title>
        <authorList>
            <consortium name="The Broad Institute Genomics Platform"/>
            <consortium name="The Broad Institute Genome Sequencing Center for Infectious Disease"/>
            <person name="Wu L."/>
            <person name="Ma J."/>
        </authorList>
    </citation>
    <scope>NUCLEOTIDE SEQUENCE [LARGE SCALE GENOMIC DNA]</scope>
    <source>
        <strain evidence="9">CGMCC 1.19062</strain>
    </source>
</reference>
<feature type="transmembrane region" description="Helical" evidence="7">
    <location>
        <begin position="110"/>
        <end position="130"/>
    </location>
</feature>
<dbReference type="RefSeq" id="WP_379876037.1">
    <property type="nucleotide sequence ID" value="NZ_JBHUIP010000009.1"/>
</dbReference>
<evidence type="ECO:0000256" key="2">
    <source>
        <dbReference type="ARBA" id="ARBA00009784"/>
    </source>
</evidence>
<keyword evidence="4 7" id="KW-0812">Transmembrane</keyword>
<feature type="transmembrane region" description="Helical" evidence="7">
    <location>
        <begin position="172"/>
        <end position="192"/>
    </location>
</feature>
<evidence type="ECO:0000256" key="6">
    <source>
        <dbReference type="ARBA" id="ARBA00023136"/>
    </source>
</evidence>
<dbReference type="PANTHER" id="PTHR33508:SF1">
    <property type="entry name" value="UPF0056 MEMBRANE PROTEIN YHCE"/>
    <property type="match status" value="1"/>
</dbReference>
<sequence length="200" mass="20683">MLATLLSDFVTLFVIVDPIGIVPIFLAATTGMAGNDQRRVAWLATVISAAVLLAFMLVGRPLLHQLGIGTPAFQVAGGIVLFLVAMKMIFEGHEDVAGEERSKSVSEVAVFPVALPAIAGPGSILSVMLLAGDGTVSRSFSVALAAVLTLLACFACMLFATGLRRLLGKTGILVVSRVMGLLLAALSAQSIMDGLKLAFG</sequence>
<dbReference type="Pfam" id="PF01914">
    <property type="entry name" value="MarC"/>
    <property type="match status" value="1"/>
</dbReference>
<evidence type="ECO:0000313" key="8">
    <source>
        <dbReference type="EMBL" id="MFD2263065.1"/>
    </source>
</evidence>
<comment type="similarity">
    <text evidence="2 7">Belongs to the UPF0056 (MarC) family.</text>
</comment>
<feature type="transmembrane region" description="Helical" evidence="7">
    <location>
        <begin position="40"/>
        <end position="59"/>
    </location>
</feature>
<evidence type="ECO:0000256" key="5">
    <source>
        <dbReference type="ARBA" id="ARBA00022989"/>
    </source>
</evidence>
<keyword evidence="3" id="KW-1003">Cell membrane</keyword>